<dbReference type="Pfam" id="PF00050">
    <property type="entry name" value="Kazal_1"/>
    <property type="match status" value="1"/>
</dbReference>
<evidence type="ECO:0000313" key="7">
    <source>
        <dbReference type="Proteomes" id="UP001378592"/>
    </source>
</evidence>
<dbReference type="EMBL" id="JAZDUA010000071">
    <property type="protein sequence ID" value="KAK7869662.1"/>
    <property type="molecule type" value="Genomic_DNA"/>
</dbReference>
<proteinExistence type="predicted"/>
<dbReference type="FunFam" id="3.30.60.30:FF:000067">
    <property type="entry name" value="Thrombin inhibitor rhodniin"/>
    <property type="match status" value="1"/>
</dbReference>
<dbReference type="SUPFAM" id="SSF100895">
    <property type="entry name" value="Kazal-type serine protease inhibitors"/>
    <property type="match status" value="1"/>
</dbReference>
<dbReference type="PROSITE" id="PS51465">
    <property type="entry name" value="KAZAL_2"/>
    <property type="match status" value="1"/>
</dbReference>
<accession>A0AAN9VXJ6</accession>
<dbReference type="SMART" id="SM00280">
    <property type="entry name" value="KAZAL"/>
    <property type="match status" value="1"/>
</dbReference>
<evidence type="ECO:0000256" key="1">
    <source>
        <dbReference type="ARBA" id="ARBA00022690"/>
    </source>
</evidence>
<dbReference type="CDD" id="cd00104">
    <property type="entry name" value="KAZAL_FS"/>
    <property type="match status" value="1"/>
</dbReference>
<reference evidence="6 7" key="1">
    <citation type="submission" date="2024-03" db="EMBL/GenBank/DDBJ databases">
        <title>The genome assembly and annotation of the cricket Gryllus longicercus Weissman &amp; Gray.</title>
        <authorList>
            <person name="Szrajer S."/>
            <person name="Gray D."/>
            <person name="Ylla G."/>
        </authorList>
    </citation>
    <scope>NUCLEOTIDE SEQUENCE [LARGE SCALE GENOMIC DNA]</scope>
    <source>
        <strain evidence="6">DAG 2021-001</strain>
        <tissue evidence="6">Whole body minus gut</tissue>
    </source>
</reference>
<keyword evidence="2" id="KW-0722">Serine protease inhibitor</keyword>
<dbReference type="PROSITE" id="PS00282">
    <property type="entry name" value="KAZAL_1"/>
    <property type="match status" value="1"/>
</dbReference>
<keyword evidence="3" id="KW-1015">Disulfide bond</keyword>
<feature type="signal peptide" evidence="4">
    <location>
        <begin position="1"/>
        <end position="27"/>
    </location>
</feature>
<dbReference type="InterPro" id="IPR002350">
    <property type="entry name" value="Kazal_dom"/>
</dbReference>
<feature type="chain" id="PRO_5043019735" description="Kazal-like domain-containing protein" evidence="4">
    <location>
        <begin position="28"/>
        <end position="78"/>
    </location>
</feature>
<dbReference type="Proteomes" id="UP001378592">
    <property type="component" value="Unassembled WGS sequence"/>
</dbReference>
<sequence>MKQLKMIRLLLLLVIVVVLALVGMAMADAAREECMCPRLLDPVCGTDLHTYSNPCMLECAALKRTGLRILKRGSCDEV</sequence>
<evidence type="ECO:0000313" key="6">
    <source>
        <dbReference type="EMBL" id="KAK7869662.1"/>
    </source>
</evidence>
<gene>
    <name evidence="6" type="ORF">R5R35_010026</name>
</gene>
<comment type="caution">
    <text evidence="6">The sequence shown here is derived from an EMBL/GenBank/DDBJ whole genome shotgun (WGS) entry which is preliminary data.</text>
</comment>
<evidence type="ECO:0000259" key="5">
    <source>
        <dbReference type="PROSITE" id="PS51465"/>
    </source>
</evidence>
<feature type="domain" description="Kazal-like" evidence="5">
    <location>
        <begin position="28"/>
        <end position="77"/>
    </location>
</feature>
<protein>
    <recommendedName>
        <fullName evidence="5">Kazal-like domain-containing protein</fullName>
    </recommendedName>
</protein>
<dbReference type="AlphaFoldDB" id="A0AAN9VXJ6"/>
<organism evidence="6 7">
    <name type="scientific">Gryllus longicercus</name>
    <dbReference type="NCBI Taxonomy" id="2509291"/>
    <lineage>
        <taxon>Eukaryota</taxon>
        <taxon>Metazoa</taxon>
        <taxon>Ecdysozoa</taxon>
        <taxon>Arthropoda</taxon>
        <taxon>Hexapoda</taxon>
        <taxon>Insecta</taxon>
        <taxon>Pterygota</taxon>
        <taxon>Neoptera</taxon>
        <taxon>Polyneoptera</taxon>
        <taxon>Orthoptera</taxon>
        <taxon>Ensifera</taxon>
        <taxon>Gryllidea</taxon>
        <taxon>Grylloidea</taxon>
        <taxon>Gryllidae</taxon>
        <taxon>Gryllinae</taxon>
        <taxon>Gryllus</taxon>
    </lineage>
</organism>
<keyword evidence="1" id="KW-0646">Protease inhibitor</keyword>
<keyword evidence="4" id="KW-0732">Signal</keyword>
<evidence type="ECO:0000256" key="4">
    <source>
        <dbReference type="SAM" id="SignalP"/>
    </source>
</evidence>
<dbReference type="Gene3D" id="3.30.60.30">
    <property type="match status" value="1"/>
</dbReference>
<dbReference type="GO" id="GO:0004867">
    <property type="term" value="F:serine-type endopeptidase inhibitor activity"/>
    <property type="evidence" value="ECO:0007669"/>
    <property type="project" value="UniProtKB-KW"/>
</dbReference>
<evidence type="ECO:0000256" key="3">
    <source>
        <dbReference type="ARBA" id="ARBA00023157"/>
    </source>
</evidence>
<dbReference type="InterPro" id="IPR036058">
    <property type="entry name" value="Kazal_dom_sf"/>
</dbReference>
<name>A0AAN9VXJ6_9ORTH</name>
<keyword evidence="7" id="KW-1185">Reference proteome</keyword>
<evidence type="ECO:0000256" key="2">
    <source>
        <dbReference type="ARBA" id="ARBA00022900"/>
    </source>
</evidence>